<feature type="domain" description="P-type ATPase N-terminal" evidence="2">
    <location>
        <begin position="28"/>
        <end position="83"/>
    </location>
</feature>
<dbReference type="Proteomes" id="UP001418222">
    <property type="component" value="Unassembled WGS sequence"/>
</dbReference>
<dbReference type="PANTHER" id="PTHR24092">
    <property type="entry name" value="PROBABLE PHOSPHOLIPID-TRANSPORTING ATPASE"/>
    <property type="match status" value="1"/>
</dbReference>
<reference evidence="3 4" key="1">
    <citation type="journal article" date="2022" name="Nat. Plants">
        <title>Genomes of leafy and leafless Platanthera orchids illuminate the evolution of mycoheterotrophy.</title>
        <authorList>
            <person name="Li M.H."/>
            <person name="Liu K.W."/>
            <person name="Li Z."/>
            <person name="Lu H.C."/>
            <person name="Ye Q.L."/>
            <person name="Zhang D."/>
            <person name="Wang J.Y."/>
            <person name="Li Y.F."/>
            <person name="Zhong Z.M."/>
            <person name="Liu X."/>
            <person name="Yu X."/>
            <person name="Liu D.K."/>
            <person name="Tu X.D."/>
            <person name="Liu B."/>
            <person name="Hao Y."/>
            <person name="Liao X.Y."/>
            <person name="Jiang Y.T."/>
            <person name="Sun W.H."/>
            <person name="Chen J."/>
            <person name="Chen Y.Q."/>
            <person name="Ai Y."/>
            <person name="Zhai J.W."/>
            <person name="Wu S.S."/>
            <person name="Zhou Z."/>
            <person name="Hsiao Y.Y."/>
            <person name="Wu W.L."/>
            <person name="Chen Y.Y."/>
            <person name="Lin Y.F."/>
            <person name="Hsu J.L."/>
            <person name="Li C.Y."/>
            <person name="Wang Z.W."/>
            <person name="Zhao X."/>
            <person name="Zhong W.Y."/>
            <person name="Ma X.K."/>
            <person name="Ma L."/>
            <person name="Huang J."/>
            <person name="Chen G.Z."/>
            <person name="Huang M.Z."/>
            <person name="Huang L."/>
            <person name="Peng D.H."/>
            <person name="Luo Y.B."/>
            <person name="Zou S.Q."/>
            <person name="Chen S.P."/>
            <person name="Lan S."/>
            <person name="Tsai W.C."/>
            <person name="Van de Peer Y."/>
            <person name="Liu Z.J."/>
        </authorList>
    </citation>
    <scope>NUCLEOTIDE SEQUENCE [LARGE SCALE GENOMIC DNA]</scope>
    <source>
        <strain evidence="3">Lor287</strain>
    </source>
</reference>
<comment type="caution">
    <text evidence="3">The sequence shown here is derived from an EMBL/GenBank/DDBJ whole genome shotgun (WGS) entry which is preliminary data.</text>
</comment>
<dbReference type="AlphaFoldDB" id="A0AAP0FUE7"/>
<dbReference type="GO" id="GO:0005886">
    <property type="term" value="C:plasma membrane"/>
    <property type="evidence" value="ECO:0007669"/>
    <property type="project" value="TreeGrafter"/>
</dbReference>
<gene>
    <name evidence="3" type="primary">ALA9</name>
    <name evidence="3" type="ORF">KSP39_PZI023571</name>
</gene>
<dbReference type="EMBL" id="JBBWWQ010000021">
    <property type="protein sequence ID" value="KAK8914420.1"/>
    <property type="molecule type" value="Genomic_DNA"/>
</dbReference>
<proteinExistence type="predicted"/>
<evidence type="ECO:0000259" key="2">
    <source>
        <dbReference type="Pfam" id="PF16209"/>
    </source>
</evidence>
<feature type="transmembrane region" description="Helical" evidence="1">
    <location>
        <begin position="77"/>
        <end position="95"/>
    </location>
</feature>
<evidence type="ECO:0000313" key="3">
    <source>
        <dbReference type="EMBL" id="KAK8914420.1"/>
    </source>
</evidence>
<protein>
    <submittedName>
        <fullName evidence="3">Phospholipid-transporting ATPase 9</fullName>
    </submittedName>
</protein>
<dbReference type="GO" id="GO:0140326">
    <property type="term" value="F:ATPase-coupled intramembrane lipid transporter activity"/>
    <property type="evidence" value="ECO:0007669"/>
    <property type="project" value="TreeGrafter"/>
</dbReference>
<keyword evidence="4" id="KW-1185">Reference proteome</keyword>
<keyword evidence="1" id="KW-1133">Transmembrane helix</keyword>
<dbReference type="SUPFAM" id="SSF81665">
    <property type="entry name" value="Calcium ATPase, transmembrane domain M"/>
    <property type="match status" value="1"/>
</dbReference>
<dbReference type="Pfam" id="PF16209">
    <property type="entry name" value="PhoLip_ATPase_N"/>
    <property type="match status" value="1"/>
</dbReference>
<evidence type="ECO:0000313" key="4">
    <source>
        <dbReference type="Proteomes" id="UP001418222"/>
    </source>
</evidence>
<name>A0AAP0FUE7_9ASPA</name>
<accession>A0AAP0FUE7</accession>
<evidence type="ECO:0000256" key="1">
    <source>
        <dbReference type="SAM" id="Phobius"/>
    </source>
</evidence>
<dbReference type="InterPro" id="IPR032631">
    <property type="entry name" value="P-type_ATPase_N"/>
</dbReference>
<organism evidence="3 4">
    <name type="scientific">Platanthera zijinensis</name>
    <dbReference type="NCBI Taxonomy" id="2320716"/>
    <lineage>
        <taxon>Eukaryota</taxon>
        <taxon>Viridiplantae</taxon>
        <taxon>Streptophyta</taxon>
        <taxon>Embryophyta</taxon>
        <taxon>Tracheophyta</taxon>
        <taxon>Spermatophyta</taxon>
        <taxon>Magnoliopsida</taxon>
        <taxon>Liliopsida</taxon>
        <taxon>Asparagales</taxon>
        <taxon>Orchidaceae</taxon>
        <taxon>Orchidoideae</taxon>
        <taxon>Orchideae</taxon>
        <taxon>Orchidinae</taxon>
        <taxon>Platanthera</taxon>
    </lineage>
</organism>
<keyword evidence="1" id="KW-0472">Membrane</keyword>
<sequence length="121" mass="13571">MNSNRLEGLDYLEWSSPMNRIARRPSINLNYGPNYISTTKFNLATFLPKSLFEQLRRVANFYFLVSAYLAFTPLSPYSVVSSILPLVIVIGATMAKDVGKKSAIPTKAPVLNLCEHLCDRV</sequence>
<dbReference type="GO" id="GO:0045332">
    <property type="term" value="P:phospholipid translocation"/>
    <property type="evidence" value="ECO:0007669"/>
    <property type="project" value="TreeGrafter"/>
</dbReference>
<dbReference type="PANTHER" id="PTHR24092:SF175">
    <property type="entry name" value="PHOSPHOLIPID-TRANSPORTING ATPASE"/>
    <property type="match status" value="1"/>
</dbReference>
<keyword evidence="1" id="KW-0812">Transmembrane</keyword>
<dbReference type="InterPro" id="IPR023298">
    <property type="entry name" value="ATPase_P-typ_TM_dom_sf"/>
</dbReference>